<dbReference type="InterPro" id="IPR049712">
    <property type="entry name" value="Poly_export"/>
</dbReference>
<dbReference type="Proteomes" id="UP001337723">
    <property type="component" value="Chromosome"/>
</dbReference>
<sequence>MTSMAFRSARIGVLCVLVTAVGACGLLPRSGPTRNEIFAGSVQREGDAFVVEVNQRVTAATAVVPALGFPPELVNAGLSDSDIIRPGDRISFTIYENVTDGLLAGQGASAAQIEEVQVDSAGFIFIPYAGRIRAAGNTPEALRGVITRNLDEQTPDPQIIVRRVAGDGSTVTVTGVVGGQGVYPIERPTRTLSSMLAAAGGVTVPPEIAQVTVVRGHHRGTIWFQDLFRDPSVDIALRGGDRILVEEDGRSFTALGATGAQTIVPFESQVISAIEAIASVGGLNPLLADPTGVFVLRNEPQEIARAVLGRDDLIGAQRMVYVLDLTAPTGMFEARDFVIRDADTVYVTAAPITQWNNAISALTGTLGAAQTVGSAAGN</sequence>
<dbReference type="PANTHER" id="PTHR33619">
    <property type="entry name" value="POLYSACCHARIDE EXPORT PROTEIN GFCE-RELATED"/>
    <property type="match status" value="1"/>
</dbReference>
<dbReference type="PROSITE" id="PS51257">
    <property type="entry name" value="PROKAR_LIPOPROTEIN"/>
    <property type="match status" value="1"/>
</dbReference>
<evidence type="ECO:0000259" key="2">
    <source>
        <dbReference type="Pfam" id="PF02563"/>
    </source>
</evidence>
<organism evidence="3 4">
    <name type="scientific">Roseicyclus marinus</name>
    <dbReference type="NCBI Taxonomy" id="2161673"/>
    <lineage>
        <taxon>Bacteria</taxon>
        <taxon>Pseudomonadati</taxon>
        <taxon>Pseudomonadota</taxon>
        <taxon>Alphaproteobacteria</taxon>
        <taxon>Rhodobacterales</taxon>
        <taxon>Roseobacteraceae</taxon>
        <taxon>Roseicyclus</taxon>
    </lineage>
</organism>
<keyword evidence="4" id="KW-1185">Reference proteome</keyword>
<evidence type="ECO:0000256" key="1">
    <source>
        <dbReference type="ARBA" id="ARBA00022729"/>
    </source>
</evidence>
<gene>
    <name evidence="3" type="ORF">MACH21_25030</name>
</gene>
<dbReference type="AlphaFoldDB" id="A0AA48KNN2"/>
<dbReference type="Gene3D" id="3.10.560.10">
    <property type="entry name" value="Outer membrane lipoprotein wza domain like"/>
    <property type="match status" value="2"/>
</dbReference>
<reference evidence="3 4" key="1">
    <citation type="submission" date="2023-01" db="EMBL/GenBank/DDBJ databases">
        <title>Complete genome sequence of Roseicyclus marinus strain Dej080120_10.</title>
        <authorList>
            <person name="Ueki S."/>
            <person name="Maruyama F."/>
        </authorList>
    </citation>
    <scope>NUCLEOTIDE SEQUENCE [LARGE SCALE GENOMIC DNA]</scope>
    <source>
        <strain evidence="3 4">Dej080120_10</strain>
    </source>
</reference>
<accession>A0AA48KNN2</accession>
<evidence type="ECO:0000313" key="4">
    <source>
        <dbReference type="Proteomes" id="UP001337723"/>
    </source>
</evidence>
<keyword evidence="1" id="KW-0732">Signal</keyword>
<dbReference type="EMBL" id="AP027266">
    <property type="protein sequence ID" value="BDW86326.1"/>
    <property type="molecule type" value="Genomic_DNA"/>
</dbReference>
<feature type="domain" description="Polysaccharide export protein N-terminal" evidence="2">
    <location>
        <begin position="82"/>
        <end position="162"/>
    </location>
</feature>
<dbReference type="Gene3D" id="3.30.1950.10">
    <property type="entry name" value="wza like domain"/>
    <property type="match status" value="1"/>
</dbReference>
<dbReference type="KEGG" id="rmai:MACH21_25030"/>
<name>A0AA48KNN2_9RHOB</name>
<proteinExistence type="predicted"/>
<evidence type="ECO:0000313" key="3">
    <source>
        <dbReference type="EMBL" id="BDW86326.1"/>
    </source>
</evidence>
<protein>
    <submittedName>
        <fullName evidence="3">Sugar ABC transporter substrate-binding protein</fullName>
    </submittedName>
</protein>
<dbReference type="InterPro" id="IPR003715">
    <property type="entry name" value="Poly_export_N"/>
</dbReference>
<dbReference type="Pfam" id="PF02563">
    <property type="entry name" value="Poly_export"/>
    <property type="match status" value="1"/>
</dbReference>
<dbReference type="GO" id="GO:0015159">
    <property type="term" value="F:polysaccharide transmembrane transporter activity"/>
    <property type="evidence" value="ECO:0007669"/>
    <property type="project" value="InterPro"/>
</dbReference>
<dbReference type="PANTHER" id="PTHR33619:SF3">
    <property type="entry name" value="POLYSACCHARIDE EXPORT PROTEIN GFCE-RELATED"/>
    <property type="match status" value="1"/>
</dbReference>